<name>A0A0F9GQB8_9ZZZZ</name>
<sequence>LYEGGLWNVTDDELFPDRPGAEGRNVAQYNTIYALIQQIAPMVTANRPVSKVAPKFPHLWKLGESLNHVLKYSWAALDLQMKLHLGVIDAMTSKIGIFKIGYNPDKRFGGPVELSVIDPMDFFIAPGYETIWDAPWCGVKAAKPLAWVRRTWPDVKEVTPDNVDHEDKSRVYKFGDTPSPGEDMEFVTVYEMWLKDDAVMTEIMKDKEGNETEKKVPKYPYGKICFFGEAEWFGEEVATDDHGLPPYVEYRAAVRPHNFLGMSEVDQIEGLHKEINILLKYVIEYTRRRHAPNLLADISRLEDDTIEALKDRLSLGNQIIPWDSAGDHKSPPITQIIEGKLNPTITVLMLFLIQLIDDVSGATDLLRGKVGKKERQSASEIAMLKESGDTRPLQRTRNVEWTINRIYYIILRITMQRAEEPMQMSYDEDGGRVYATYGNSFAQADEIMQVRPLSESAQEAVDTGKPLVGDNAAEKQRFDKETEDYKKFLEMFKPKPDDQGKIPEYDPVFFDFDLEIQSDTTLPTDKQSRANLFLRLLQMQAIDPQSVLEQLQVPGVEEIMKRLKEMMGAGENGREAELMAKNPEAAAKFKQAQGAQ</sequence>
<evidence type="ECO:0008006" key="2">
    <source>
        <dbReference type="Google" id="ProtNLM"/>
    </source>
</evidence>
<reference evidence="1" key="1">
    <citation type="journal article" date="2015" name="Nature">
        <title>Complex archaea that bridge the gap between prokaryotes and eukaryotes.</title>
        <authorList>
            <person name="Spang A."/>
            <person name="Saw J.H."/>
            <person name="Jorgensen S.L."/>
            <person name="Zaremba-Niedzwiedzka K."/>
            <person name="Martijn J."/>
            <person name="Lind A.E."/>
            <person name="van Eijk R."/>
            <person name="Schleper C."/>
            <person name="Guy L."/>
            <person name="Ettema T.J."/>
        </authorList>
    </citation>
    <scope>NUCLEOTIDE SEQUENCE</scope>
</reference>
<dbReference type="AlphaFoldDB" id="A0A0F9GQB8"/>
<gene>
    <name evidence="1" type="ORF">LCGC14_1798940</name>
</gene>
<dbReference type="Pfam" id="PF16510">
    <property type="entry name" value="P22_portal"/>
    <property type="match status" value="1"/>
</dbReference>
<proteinExistence type="predicted"/>
<comment type="caution">
    <text evidence="1">The sequence shown here is derived from an EMBL/GenBank/DDBJ whole genome shotgun (WGS) entry which is preliminary data.</text>
</comment>
<protein>
    <recommendedName>
        <fullName evidence="2">Portal protein</fullName>
    </recommendedName>
</protein>
<dbReference type="InterPro" id="IPR032427">
    <property type="entry name" value="P22_portal"/>
</dbReference>
<feature type="non-terminal residue" evidence="1">
    <location>
        <position position="1"/>
    </location>
</feature>
<dbReference type="EMBL" id="LAZR01017300">
    <property type="protein sequence ID" value="KKM00989.1"/>
    <property type="molecule type" value="Genomic_DNA"/>
</dbReference>
<organism evidence="1">
    <name type="scientific">marine sediment metagenome</name>
    <dbReference type="NCBI Taxonomy" id="412755"/>
    <lineage>
        <taxon>unclassified sequences</taxon>
        <taxon>metagenomes</taxon>
        <taxon>ecological metagenomes</taxon>
    </lineage>
</organism>
<accession>A0A0F9GQB8</accession>
<evidence type="ECO:0000313" key="1">
    <source>
        <dbReference type="EMBL" id="KKM00989.1"/>
    </source>
</evidence>